<dbReference type="SUPFAM" id="SSF51556">
    <property type="entry name" value="Metallo-dependent hydrolases"/>
    <property type="match status" value="1"/>
</dbReference>
<dbReference type="Proteomes" id="UP000321820">
    <property type="component" value="Chromosome"/>
</dbReference>
<evidence type="ECO:0000259" key="2">
    <source>
        <dbReference type="Pfam" id="PF04909"/>
    </source>
</evidence>
<evidence type="ECO:0000313" key="4">
    <source>
        <dbReference type="Proteomes" id="UP000321820"/>
    </source>
</evidence>
<dbReference type="GO" id="GO:0016787">
    <property type="term" value="F:hydrolase activity"/>
    <property type="evidence" value="ECO:0007669"/>
    <property type="project" value="UniProtKB-KW"/>
</dbReference>
<keyword evidence="1" id="KW-0456">Lyase</keyword>
<accession>A0A5B9E8X0</accession>
<organism evidence="3 4">
    <name type="scientific">Terriglobus albidus</name>
    <dbReference type="NCBI Taxonomy" id="1592106"/>
    <lineage>
        <taxon>Bacteria</taxon>
        <taxon>Pseudomonadati</taxon>
        <taxon>Acidobacteriota</taxon>
        <taxon>Terriglobia</taxon>
        <taxon>Terriglobales</taxon>
        <taxon>Acidobacteriaceae</taxon>
        <taxon>Terriglobus</taxon>
    </lineage>
</organism>
<dbReference type="KEGG" id="talb:FTW19_01005"/>
<feature type="domain" description="Amidohydrolase-related" evidence="2">
    <location>
        <begin position="41"/>
        <end position="307"/>
    </location>
</feature>
<sequence length="341" mass="37462">MMFPDGIGMSRTFNSAKLQLVGVLLILIAAVFARAQSTPLIDYHQHLLSPEVAKLIGASRTFSASDLIAEMDRAGVKKAVVLSLAYQFGNPNRPPVQDEYAKVKAENDWTAEQVRQYPERLVGVCGIDPLREYAVAEIERCAENPYLKTGIKLHFGNSDIDLDNPSHVAALRKVFQAADRHHMAIIAHMHANVTHHRPYGKKQAEIFLSQLLPSAPHSVVQIAHLAGSGGWDDPATDEALSVFLHAMSQRDRRVAHVYFDISGVAGLGDAWESRKDGIAAEIASRIRQVGVRRVLFGSDGAWTGFTPVKAIAAYHQLPLTKEEITTIDNNLAPYMKVSSGR</sequence>
<evidence type="ECO:0000313" key="3">
    <source>
        <dbReference type="EMBL" id="QEE26707.1"/>
    </source>
</evidence>
<name>A0A5B9E8X0_9BACT</name>
<gene>
    <name evidence="3" type="ORF">FTW19_01005</name>
</gene>
<dbReference type="InterPro" id="IPR006680">
    <property type="entry name" value="Amidohydro-rel"/>
</dbReference>
<dbReference type="EMBL" id="CP042806">
    <property type="protein sequence ID" value="QEE26707.1"/>
    <property type="molecule type" value="Genomic_DNA"/>
</dbReference>
<dbReference type="Pfam" id="PF04909">
    <property type="entry name" value="Amidohydro_2"/>
    <property type="match status" value="1"/>
</dbReference>
<dbReference type="InterPro" id="IPR032466">
    <property type="entry name" value="Metal_Hydrolase"/>
</dbReference>
<dbReference type="GO" id="GO:0016831">
    <property type="term" value="F:carboxy-lyase activity"/>
    <property type="evidence" value="ECO:0007669"/>
    <property type="project" value="InterPro"/>
</dbReference>
<keyword evidence="4" id="KW-1185">Reference proteome</keyword>
<evidence type="ECO:0000256" key="1">
    <source>
        <dbReference type="ARBA" id="ARBA00023239"/>
    </source>
</evidence>
<proteinExistence type="predicted"/>
<protein>
    <submittedName>
        <fullName evidence="3">Amidohydrolase family protein</fullName>
    </submittedName>
</protein>
<keyword evidence="3" id="KW-0378">Hydrolase</keyword>
<dbReference type="PANTHER" id="PTHR21240">
    <property type="entry name" value="2-AMINO-3-CARBOXYLMUCONATE-6-SEMIALDEHYDE DECARBOXYLASE"/>
    <property type="match status" value="1"/>
</dbReference>
<dbReference type="OrthoDB" id="9771932at2"/>
<dbReference type="Gene3D" id="3.20.20.140">
    <property type="entry name" value="Metal-dependent hydrolases"/>
    <property type="match status" value="1"/>
</dbReference>
<reference evidence="3 4" key="1">
    <citation type="submission" date="2019-08" db="EMBL/GenBank/DDBJ databases">
        <title>Complete genome sequence of Terriglobus albidus strain ORNL.</title>
        <authorList>
            <person name="Podar M."/>
        </authorList>
    </citation>
    <scope>NUCLEOTIDE SEQUENCE [LARGE SCALE GENOMIC DNA]</scope>
    <source>
        <strain evidence="3 4">ORNL</strain>
    </source>
</reference>
<dbReference type="InterPro" id="IPR032465">
    <property type="entry name" value="ACMSD"/>
</dbReference>
<dbReference type="AlphaFoldDB" id="A0A5B9E8X0"/>